<dbReference type="RefSeq" id="WP_241967596.1">
    <property type="nucleotide sequence ID" value="NZ_AP024912.1"/>
</dbReference>
<dbReference type="Proteomes" id="UP001595384">
    <property type="component" value="Unassembled WGS sequence"/>
</dbReference>
<organism evidence="2 3">
    <name type="scientific">Vibrio zhugei</name>
    <dbReference type="NCBI Taxonomy" id="2479546"/>
    <lineage>
        <taxon>Bacteria</taxon>
        <taxon>Pseudomonadati</taxon>
        <taxon>Pseudomonadota</taxon>
        <taxon>Gammaproteobacteria</taxon>
        <taxon>Vibrionales</taxon>
        <taxon>Vibrionaceae</taxon>
        <taxon>Vibrio</taxon>
    </lineage>
</organism>
<dbReference type="EMBL" id="JBHRSE010000081">
    <property type="protein sequence ID" value="MFC3024586.1"/>
    <property type="molecule type" value="Genomic_DNA"/>
</dbReference>
<sequence length="108" mass="11984">MKKLGLKLILMMSILLLVSVSVTISNYLSYRNQEKDLKTQILHENKLLVADQAALVQQFIHEKVMGLKGIGEKYKSADLPANSPQDFIELSSIFATTLNTGSSFIGLE</sequence>
<keyword evidence="3" id="KW-1185">Reference proteome</keyword>
<keyword evidence="1" id="KW-0472">Membrane</keyword>
<comment type="caution">
    <text evidence="2">The sequence shown here is derived from an EMBL/GenBank/DDBJ whole genome shotgun (WGS) entry which is preliminary data.</text>
</comment>
<feature type="transmembrane region" description="Helical" evidence="1">
    <location>
        <begin position="6"/>
        <end position="28"/>
    </location>
</feature>
<protein>
    <recommendedName>
        <fullName evidence="4">Methyl-accepting chemotaxis protein</fullName>
    </recommendedName>
</protein>
<reference evidence="3" key="1">
    <citation type="journal article" date="2019" name="Int. J. Syst. Evol. Microbiol.">
        <title>The Global Catalogue of Microorganisms (GCM) 10K type strain sequencing project: providing services to taxonomists for standard genome sequencing and annotation.</title>
        <authorList>
            <consortium name="The Broad Institute Genomics Platform"/>
            <consortium name="The Broad Institute Genome Sequencing Center for Infectious Disease"/>
            <person name="Wu L."/>
            <person name="Ma J."/>
        </authorList>
    </citation>
    <scope>NUCLEOTIDE SEQUENCE [LARGE SCALE GENOMIC DNA]</scope>
    <source>
        <strain evidence="3">KCTC 62784</strain>
    </source>
</reference>
<keyword evidence="1" id="KW-0812">Transmembrane</keyword>
<evidence type="ECO:0000313" key="3">
    <source>
        <dbReference type="Proteomes" id="UP001595384"/>
    </source>
</evidence>
<name>A0ABV7C996_9VIBR</name>
<evidence type="ECO:0000313" key="2">
    <source>
        <dbReference type="EMBL" id="MFC3024586.1"/>
    </source>
</evidence>
<evidence type="ECO:0000256" key="1">
    <source>
        <dbReference type="SAM" id="Phobius"/>
    </source>
</evidence>
<evidence type="ECO:0008006" key="4">
    <source>
        <dbReference type="Google" id="ProtNLM"/>
    </source>
</evidence>
<keyword evidence="1" id="KW-1133">Transmembrane helix</keyword>
<proteinExistence type="predicted"/>
<gene>
    <name evidence="2" type="ORF">ACFODT_12195</name>
</gene>
<accession>A0ABV7C996</accession>